<sequence length="222" mass="25016">MWRSILLKEWLKTRKTFAAAVLLHLGICLKIFLDVRQQLLTEHAEMVWYQAIHLQTVFCRDLRLLPLLTGLALAAAQFIPEIIGRRLRISLHLPVDRDRMTLFCLLAGMLLLTSTAALGAALVSMTMLHFFPVEVAQATLLTMIPWFLAGLLAHLGCVTVLLEGFWLRRAFLALVFAGLISLFLSGAGYGWLTPTLPWLFWFVPLALLGVFASVRRFQEKSA</sequence>
<feature type="transmembrane region" description="Helical" evidence="1">
    <location>
        <begin position="103"/>
        <end position="131"/>
    </location>
</feature>
<feature type="transmembrane region" description="Helical" evidence="1">
    <location>
        <begin position="171"/>
        <end position="192"/>
    </location>
</feature>
<dbReference type="EMBL" id="ATHI01000027">
    <property type="protein sequence ID" value="EPR32388.1"/>
    <property type="molecule type" value="Genomic_DNA"/>
</dbReference>
<dbReference type="AlphaFoldDB" id="S7UJB2"/>
<dbReference type="OrthoDB" id="9157310at2"/>
<accession>S7UJB2</accession>
<feature type="transmembrane region" description="Helical" evidence="1">
    <location>
        <begin position="143"/>
        <end position="162"/>
    </location>
</feature>
<evidence type="ECO:0000313" key="3">
    <source>
        <dbReference type="Proteomes" id="UP000014975"/>
    </source>
</evidence>
<comment type="caution">
    <text evidence="2">The sequence shown here is derived from an EMBL/GenBank/DDBJ whole genome shotgun (WGS) entry which is preliminary data.</text>
</comment>
<protein>
    <submittedName>
        <fullName evidence="2">Uncharacterized protein</fullName>
    </submittedName>
</protein>
<name>S7UJB2_9BACT</name>
<organism evidence="2 3">
    <name type="scientific">Alkalidesulfovibrio alkalitolerans DSM 16529</name>
    <dbReference type="NCBI Taxonomy" id="1121439"/>
    <lineage>
        <taxon>Bacteria</taxon>
        <taxon>Pseudomonadati</taxon>
        <taxon>Thermodesulfobacteriota</taxon>
        <taxon>Desulfovibrionia</taxon>
        <taxon>Desulfovibrionales</taxon>
        <taxon>Desulfovibrionaceae</taxon>
        <taxon>Alkalidesulfovibrio</taxon>
    </lineage>
</organism>
<dbReference type="STRING" id="1121439.dsat_0740"/>
<dbReference type="PATRIC" id="fig|1121439.3.peg.2101"/>
<gene>
    <name evidence="2" type="ORF">dsat_0740</name>
</gene>
<keyword evidence="1" id="KW-0812">Transmembrane</keyword>
<keyword evidence="1" id="KW-1133">Transmembrane helix</keyword>
<evidence type="ECO:0000256" key="1">
    <source>
        <dbReference type="SAM" id="Phobius"/>
    </source>
</evidence>
<proteinExistence type="predicted"/>
<keyword evidence="1" id="KW-0472">Membrane</keyword>
<evidence type="ECO:0000313" key="2">
    <source>
        <dbReference type="EMBL" id="EPR32388.1"/>
    </source>
</evidence>
<reference evidence="2 3" key="1">
    <citation type="journal article" date="2013" name="Genome Announc.">
        <title>Draft genome sequences for three mercury-methylating, sulfate-reducing bacteria.</title>
        <authorList>
            <person name="Brown S.D."/>
            <person name="Hurt R.A.Jr."/>
            <person name="Gilmour C.C."/>
            <person name="Elias D.A."/>
        </authorList>
    </citation>
    <scope>NUCLEOTIDE SEQUENCE [LARGE SCALE GENOMIC DNA]</scope>
    <source>
        <strain evidence="2 3">DSM 16529</strain>
    </source>
</reference>
<feature type="transmembrane region" description="Helical" evidence="1">
    <location>
        <begin position="198"/>
        <end position="217"/>
    </location>
</feature>
<dbReference type="Proteomes" id="UP000014975">
    <property type="component" value="Unassembled WGS sequence"/>
</dbReference>
<dbReference type="RefSeq" id="WP_020887437.1">
    <property type="nucleotide sequence ID" value="NZ_ATHI01000027.1"/>
</dbReference>
<keyword evidence="3" id="KW-1185">Reference proteome</keyword>
<dbReference type="eggNOG" id="ENOG5032RQH">
    <property type="taxonomic scope" value="Bacteria"/>
</dbReference>